<evidence type="ECO:0000259" key="5">
    <source>
        <dbReference type="PROSITE" id="PS50893"/>
    </source>
</evidence>
<dbReference type="Gene3D" id="3.40.50.300">
    <property type="entry name" value="P-loop containing nucleotide triphosphate hydrolases"/>
    <property type="match status" value="1"/>
</dbReference>
<evidence type="ECO:0000256" key="4">
    <source>
        <dbReference type="ARBA" id="ARBA00022840"/>
    </source>
</evidence>
<keyword evidence="3" id="KW-0547">Nucleotide-binding</keyword>
<dbReference type="PANTHER" id="PTHR43335">
    <property type="entry name" value="ABC TRANSPORTER, ATP-BINDING PROTEIN"/>
    <property type="match status" value="1"/>
</dbReference>
<dbReference type="InterPro" id="IPR003439">
    <property type="entry name" value="ABC_transporter-like_ATP-bd"/>
</dbReference>
<keyword evidence="7" id="KW-1185">Reference proteome</keyword>
<name>A0A1A9B945_9ACTN</name>
<gene>
    <name evidence="6" type="ORF">GA0070622_3057</name>
</gene>
<dbReference type="CDD" id="cd03268">
    <property type="entry name" value="ABC_BcrA_bacitracin_resist"/>
    <property type="match status" value="1"/>
</dbReference>
<dbReference type="InterPro" id="IPR027417">
    <property type="entry name" value="P-loop_NTPase"/>
</dbReference>
<dbReference type="AlphaFoldDB" id="A0A1A9B945"/>
<keyword evidence="4 6" id="KW-0067">ATP-binding</keyword>
<comment type="similarity">
    <text evidence="1">Belongs to the ABC transporter superfamily.</text>
</comment>
<evidence type="ECO:0000256" key="3">
    <source>
        <dbReference type="ARBA" id="ARBA00022741"/>
    </source>
</evidence>
<accession>A0A1A9B945</accession>
<dbReference type="PANTHER" id="PTHR43335:SF4">
    <property type="entry name" value="ABC TRANSPORTER, ATP-BINDING PROTEIN"/>
    <property type="match status" value="1"/>
</dbReference>
<protein>
    <submittedName>
        <fullName evidence="6">ABC-2 type transport system ATP-binding protein</fullName>
    </submittedName>
</protein>
<evidence type="ECO:0000313" key="7">
    <source>
        <dbReference type="Proteomes" id="UP000199558"/>
    </source>
</evidence>
<dbReference type="SUPFAM" id="SSF52540">
    <property type="entry name" value="P-loop containing nucleoside triphosphate hydrolases"/>
    <property type="match status" value="1"/>
</dbReference>
<dbReference type="SMART" id="SM00382">
    <property type="entry name" value="AAA"/>
    <property type="match status" value="1"/>
</dbReference>
<evidence type="ECO:0000256" key="1">
    <source>
        <dbReference type="ARBA" id="ARBA00005417"/>
    </source>
</evidence>
<dbReference type="STRING" id="946078.GA0070622_3057"/>
<dbReference type="OrthoDB" id="9781246at2"/>
<dbReference type="RefSeq" id="WP_091573889.1">
    <property type="nucleotide sequence ID" value="NZ_FLRH01000003.1"/>
</dbReference>
<evidence type="ECO:0000256" key="2">
    <source>
        <dbReference type="ARBA" id="ARBA00022448"/>
    </source>
</evidence>
<keyword evidence="2" id="KW-0813">Transport</keyword>
<sequence length="306" mass="32297">MIEARDLSKRYGDRLAVDSLTFTVAPGVVTGFLGPNGAGKSTTMRMILGLDAPTGGTVRVNGRRYADHRDPLRQIGALLEAKAVHTGRSARDHLLALGATHGIGRRRVDEVIDLVGLREVAGKRAGGFSLGMGQRLGIAAALLGDPAVVMLDEPVNGLDPDGIRWIRGLLRGLAAEGRTVFVSSHLMSEMAQTADHLIVVGRGRLLADVSLAEFTRRASRTTVRVRSPQAAALRDLLAGPDVTITGGEPGLLEVSGLRREVIGDRAAAAGLTLHELTATEASLEEAFMTMTRDAVEYAGATAGETR</sequence>
<proteinExistence type="inferred from homology"/>
<dbReference type="PROSITE" id="PS50893">
    <property type="entry name" value="ABC_TRANSPORTER_2"/>
    <property type="match status" value="1"/>
</dbReference>
<reference evidence="7" key="1">
    <citation type="submission" date="2016-06" db="EMBL/GenBank/DDBJ databases">
        <authorList>
            <person name="Varghese N."/>
            <person name="Submissions Spin"/>
        </authorList>
    </citation>
    <scope>NUCLEOTIDE SEQUENCE [LARGE SCALE GENOMIC DNA]</scope>
    <source>
        <strain evidence="7">DSM 45794</strain>
    </source>
</reference>
<dbReference type="EMBL" id="FLRH01000003">
    <property type="protein sequence ID" value="SBT66040.1"/>
    <property type="molecule type" value="Genomic_DNA"/>
</dbReference>
<feature type="domain" description="ABC transporter" evidence="5">
    <location>
        <begin position="2"/>
        <end position="227"/>
    </location>
</feature>
<dbReference type="Pfam" id="PF00005">
    <property type="entry name" value="ABC_tran"/>
    <property type="match status" value="1"/>
</dbReference>
<dbReference type="GO" id="GO:0016887">
    <property type="term" value="F:ATP hydrolysis activity"/>
    <property type="evidence" value="ECO:0007669"/>
    <property type="project" value="InterPro"/>
</dbReference>
<dbReference type="Proteomes" id="UP000199558">
    <property type="component" value="Unassembled WGS sequence"/>
</dbReference>
<dbReference type="InterPro" id="IPR003593">
    <property type="entry name" value="AAA+_ATPase"/>
</dbReference>
<evidence type="ECO:0000313" key="6">
    <source>
        <dbReference type="EMBL" id="SBT66040.1"/>
    </source>
</evidence>
<dbReference type="GO" id="GO:0005524">
    <property type="term" value="F:ATP binding"/>
    <property type="evidence" value="ECO:0007669"/>
    <property type="project" value="UniProtKB-KW"/>
</dbReference>
<organism evidence="6 7">
    <name type="scientific">Micromonospora sediminicola</name>
    <dbReference type="NCBI Taxonomy" id="946078"/>
    <lineage>
        <taxon>Bacteria</taxon>
        <taxon>Bacillati</taxon>
        <taxon>Actinomycetota</taxon>
        <taxon>Actinomycetes</taxon>
        <taxon>Micromonosporales</taxon>
        <taxon>Micromonosporaceae</taxon>
        <taxon>Micromonospora</taxon>
    </lineage>
</organism>